<dbReference type="EMBL" id="BHVZ01000014">
    <property type="protein sequence ID" value="GCB30710.1"/>
    <property type="molecule type" value="Genomic_DNA"/>
</dbReference>
<sequence>MKCPICGGEMQEGFLGSGREIVWTPQTGKIKPPRNTKGAERLERNEEMPFWWMYYYVDAKRCEKCGLILTR</sequence>
<keyword evidence="3" id="KW-1185">Reference proteome</keyword>
<proteinExistence type="predicted"/>
<dbReference type="Proteomes" id="UP000287361">
    <property type="component" value="Unassembled WGS sequence"/>
</dbReference>
<evidence type="ECO:0000259" key="1">
    <source>
        <dbReference type="Pfam" id="PF20097"/>
    </source>
</evidence>
<feature type="domain" description="DUF6487" evidence="1">
    <location>
        <begin position="3"/>
        <end position="69"/>
    </location>
</feature>
<evidence type="ECO:0000313" key="2">
    <source>
        <dbReference type="EMBL" id="GCB30710.1"/>
    </source>
</evidence>
<protein>
    <recommendedName>
        <fullName evidence="1">DUF6487 domain-containing protein</fullName>
    </recommendedName>
</protein>
<dbReference type="AlphaFoldDB" id="A0A401LGR1"/>
<organism evidence="2 3">
    <name type="scientific">Anaerotignum faecicola</name>
    <dbReference type="NCBI Taxonomy" id="2358141"/>
    <lineage>
        <taxon>Bacteria</taxon>
        <taxon>Bacillati</taxon>
        <taxon>Bacillota</taxon>
        <taxon>Clostridia</taxon>
        <taxon>Lachnospirales</taxon>
        <taxon>Anaerotignaceae</taxon>
        <taxon>Anaerotignum</taxon>
    </lineage>
</organism>
<dbReference type="Pfam" id="PF20097">
    <property type="entry name" value="DUF6487"/>
    <property type="match status" value="1"/>
</dbReference>
<reference evidence="2 3" key="1">
    <citation type="submission" date="2018-10" db="EMBL/GenBank/DDBJ databases">
        <title>Draft Genome Sequence of Anaerotignum sp. KCTC 15736.</title>
        <authorList>
            <person name="Choi S.H."/>
            <person name="Kim J.S."/>
            <person name="Kang S.W."/>
            <person name="Lee J.S."/>
            <person name="Park S.H."/>
        </authorList>
    </citation>
    <scope>NUCLEOTIDE SEQUENCE [LARGE SCALE GENOMIC DNA]</scope>
    <source>
        <strain evidence="2 3">KCTC 15736</strain>
    </source>
</reference>
<comment type="caution">
    <text evidence="2">The sequence shown here is derived from an EMBL/GenBank/DDBJ whole genome shotgun (WGS) entry which is preliminary data.</text>
</comment>
<name>A0A401LGR1_9FIRM</name>
<evidence type="ECO:0000313" key="3">
    <source>
        <dbReference type="Proteomes" id="UP000287361"/>
    </source>
</evidence>
<dbReference type="OrthoDB" id="384892at2"/>
<dbReference type="InterPro" id="IPR045504">
    <property type="entry name" value="DUF6487"/>
</dbReference>
<gene>
    <name evidence="2" type="ORF">KGMB03357_23710</name>
</gene>
<accession>A0A401LGR1</accession>